<dbReference type="Proteomes" id="UP000789901">
    <property type="component" value="Unassembled WGS sequence"/>
</dbReference>
<evidence type="ECO:0000313" key="2">
    <source>
        <dbReference type="Proteomes" id="UP000789901"/>
    </source>
</evidence>
<keyword evidence="2" id="KW-1185">Reference proteome</keyword>
<evidence type="ECO:0000313" key="1">
    <source>
        <dbReference type="EMBL" id="CAG8832327.1"/>
    </source>
</evidence>
<organism evidence="1 2">
    <name type="scientific">Gigaspora margarita</name>
    <dbReference type="NCBI Taxonomy" id="4874"/>
    <lineage>
        <taxon>Eukaryota</taxon>
        <taxon>Fungi</taxon>
        <taxon>Fungi incertae sedis</taxon>
        <taxon>Mucoromycota</taxon>
        <taxon>Glomeromycotina</taxon>
        <taxon>Glomeromycetes</taxon>
        <taxon>Diversisporales</taxon>
        <taxon>Gigasporaceae</taxon>
        <taxon>Gigaspora</taxon>
    </lineage>
</organism>
<proteinExistence type="predicted"/>
<sequence length="53" mass="5952">MTSTVNIKEDAVLKLSPEELAIYNILGDAEKVTFLKVLGQSKEEEKKKKCKRG</sequence>
<protein>
    <submittedName>
        <fullName evidence="1">11271_t:CDS:1</fullName>
    </submittedName>
</protein>
<comment type="caution">
    <text evidence="1">The sequence shown here is derived from an EMBL/GenBank/DDBJ whole genome shotgun (WGS) entry which is preliminary data.</text>
</comment>
<gene>
    <name evidence="1" type="ORF">GMARGA_LOCUS31002</name>
</gene>
<reference evidence="1 2" key="1">
    <citation type="submission" date="2021-06" db="EMBL/GenBank/DDBJ databases">
        <authorList>
            <person name="Kallberg Y."/>
            <person name="Tangrot J."/>
            <person name="Rosling A."/>
        </authorList>
    </citation>
    <scope>NUCLEOTIDE SEQUENCE [LARGE SCALE GENOMIC DNA]</scope>
    <source>
        <strain evidence="1 2">120-4 pot B 10/14</strain>
    </source>
</reference>
<dbReference type="EMBL" id="CAJVQB010045114">
    <property type="protein sequence ID" value="CAG8832327.1"/>
    <property type="molecule type" value="Genomic_DNA"/>
</dbReference>
<name>A0ABN7WHU5_GIGMA</name>
<accession>A0ABN7WHU5</accession>
<feature type="non-terminal residue" evidence="1">
    <location>
        <position position="53"/>
    </location>
</feature>